<dbReference type="InterPro" id="IPR029058">
    <property type="entry name" value="AB_hydrolase_fold"/>
</dbReference>
<dbReference type="GO" id="GO:0016787">
    <property type="term" value="F:hydrolase activity"/>
    <property type="evidence" value="ECO:0007669"/>
    <property type="project" value="UniProtKB-KW"/>
</dbReference>
<protein>
    <submittedName>
        <fullName evidence="2">Alpha/beta fold hydrolase</fullName>
    </submittedName>
</protein>
<comment type="caution">
    <text evidence="2">The sequence shown here is derived from an EMBL/GenBank/DDBJ whole genome shotgun (WGS) entry which is preliminary data.</text>
</comment>
<dbReference type="EMBL" id="JAJVCN010000001">
    <property type="protein sequence ID" value="MCE7003896.1"/>
    <property type="molecule type" value="Genomic_DNA"/>
</dbReference>
<dbReference type="RefSeq" id="WP_233725448.1">
    <property type="nucleotide sequence ID" value="NZ_JAJVCN010000001.1"/>
</dbReference>
<dbReference type="Gene3D" id="3.40.50.1820">
    <property type="entry name" value="alpha/beta hydrolase"/>
    <property type="match status" value="1"/>
</dbReference>
<sequence length="267" mass="27537">MNYLKSQDSTQIAYTTRGSGPAVVLVGGGLDDGTENAPLAEALAQWFTVLNYARRGRGDSGDTLPYFLSREVEDLAAVMSVVDGPAHVFGASSGGALALEAAASGLPIASLAVYEVPYMADENMVNVWSHYVDQLIAALSAGRRGEAVELFMGLAGSSPEDIAGARESPFWPGLEALAPTLAYDAACIGDGPVPASRLASVTQPVLVATGGVPDPHMGGLQPGFFDAAAEVLAAALPVAERQVIANQTHVADPSVLGPVLHKFFTAM</sequence>
<dbReference type="SUPFAM" id="SSF53474">
    <property type="entry name" value="alpha/beta-Hydrolases"/>
    <property type="match status" value="1"/>
</dbReference>
<feature type="domain" description="AB hydrolase-1" evidence="1">
    <location>
        <begin position="24"/>
        <end position="249"/>
    </location>
</feature>
<dbReference type="Proteomes" id="UP001521150">
    <property type="component" value="Unassembled WGS sequence"/>
</dbReference>
<organism evidence="2 3">
    <name type="scientific">Kibdelosporangium philippinense</name>
    <dbReference type="NCBI Taxonomy" id="211113"/>
    <lineage>
        <taxon>Bacteria</taxon>
        <taxon>Bacillati</taxon>
        <taxon>Actinomycetota</taxon>
        <taxon>Actinomycetes</taxon>
        <taxon>Pseudonocardiales</taxon>
        <taxon>Pseudonocardiaceae</taxon>
        <taxon>Kibdelosporangium</taxon>
    </lineage>
</organism>
<keyword evidence="3" id="KW-1185">Reference proteome</keyword>
<gene>
    <name evidence="2" type="ORF">LWC34_13810</name>
</gene>
<evidence type="ECO:0000259" key="1">
    <source>
        <dbReference type="Pfam" id="PF12697"/>
    </source>
</evidence>
<evidence type="ECO:0000313" key="2">
    <source>
        <dbReference type="EMBL" id="MCE7003896.1"/>
    </source>
</evidence>
<name>A0ABS8ZB35_9PSEU</name>
<evidence type="ECO:0000313" key="3">
    <source>
        <dbReference type="Proteomes" id="UP001521150"/>
    </source>
</evidence>
<reference evidence="2 3" key="1">
    <citation type="submission" date="2021-12" db="EMBL/GenBank/DDBJ databases">
        <title>Genome sequence of Kibdelosporangium philippinense ATCC 49844.</title>
        <authorList>
            <person name="Fedorov E.A."/>
            <person name="Omeragic M."/>
            <person name="Shalygina K.F."/>
            <person name="Maclea K.S."/>
        </authorList>
    </citation>
    <scope>NUCLEOTIDE SEQUENCE [LARGE SCALE GENOMIC DNA]</scope>
    <source>
        <strain evidence="2 3">ATCC 49844</strain>
    </source>
</reference>
<dbReference type="Pfam" id="PF12697">
    <property type="entry name" value="Abhydrolase_6"/>
    <property type="match status" value="1"/>
</dbReference>
<accession>A0ABS8ZB35</accession>
<keyword evidence="2" id="KW-0378">Hydrolase</keyword>
<proteinExistence type="predicted"/>
<dbReference type="InterPro" id="IPR000073">
    <property type="entry name" value="AB_hydrolase_1"/>
</dbReference>